<dbReference type="GO" id="GO:0051607">
    <property type="term" value="P:defense response to virus"/>
    <property type="evidence" value="ECO:0007669"/>
    <property type="project" value="UniProtKB-KW"/>
</dbReference>
<dbReference type="RefSeq" id="WP_109604581.1">
    <property type="nucleotide sequence ID" value="NZ_QGGI01000006.1"/>
</dbReference>
<keyword evidence="7" id="KW-1185">Reference proteome</keyword>
<evidence type="ECO:0000256" key="5">
    <source>
        <dbReference type="ARBA" id="ARBA00030001"/>
    </source>
</evidence>
<protein>
    <recommendedName>
        <fullName evidence="5">CRISPR type III-B/RAMP module-associated protein Cmr5</fullName>
    </recommendedName>
</protein>
<evidence type="ECO:0000256" key="2">
    <source>
        <dbReference type="ARBA" id="ARBA00006161"/>
    </source>
</evidence>
<evidence type="ECO:0000256" key="1">
    <source>
        <dbReference type="ARBA" id="ARBA00004496"/>
    </source>
</evidence>
<evidence type="ECO:0000256" key="3">
    <source>
        <dbReference type="ARBA" id="ARBA00022490"/>
    </source>
</evidence>
<comment type="caution">
    <text evidence="6">The sequence shown here is derived from an EMBL/GenBank/DDBJ whole genome shotgun (WGS) entry which is preliminary data.</text>
</comment>
<evidence type="ECO:0000256" key="4">
    <source>
        <dbReference type="ARBA" id="ARBA00023118"/>
    </source>
</evidence>
<comment type="subcellular location">
    <subcellularLocation>
        <location evidence="1">Cytoplasm</location>
    </subcellularLocation>
</comment>
<dbReference type="SUPFAM" id="SSF158568">
    <property type="entry name" value="AF1862-like"/>
    <property type="match status" value="1"/>
</dbReference>
<name>A0AA45C7G7_9BACT</name>
<sequence>MGNLNNTNLEVSKFSLDCVKKCVDEKEIKVQKEYKTLVKKMPTLIQKNGFINTLAFLLSKSKSNEQHEIVIKNIIDWSKKNKKIEIFLKLDENGCDFEKYINKINNITDNYEYRLITKEMMILFGWVKRFADAMIEKED</sequence>
<dbReference type="GO" id="GO:0005737">
    <property type="term" value="C:cytoplasm"/>
    <property type="evidence" value="ECO:0007669"/>
    <property type="project" value="UniProtKB-SubCell"/>
</dbReference>
<dbReference type="AlphaFoldDB" id="A0AA45C7G7"/>
<keyword evidence="4" id="KW-0051">Antiviral defense</keyword>
<evidence type="ECO:0000313" key="6">
    <source>
        <dbReference type="EMBL" id="PWJ95336.1"/>
    </source>
</evidence>
<dbReference type="EMBL" id="QGGI01000006">
    <property type="protein sequence ID" value="PWJ95336.1"/>
    <property type="molecule type" value="Genomic_DNA"/>
</dbReference>
<comment type="similarity">
    <text evidence="2">Belongs to the CRISPR system Cmr5 family.</text>
</comment>
<keyword evidence="3" id="KW-0963">Cytoplasm</keyword>
<proteinExistence type="inferred from homology"/>
<evidence type="ECO:0000313" key="7">
    <source>
        <dbReference type="Proteomes" id="UP000245921"/>
    </source>
</evidence>
<accession>A0AA45C7G7</accession>
<dbReference type="Gene3D" id="1.10.520.30">
    <property type="entry name" value="AF1862-like domain"/>
    <property type="match status" value="1"/>
</dbReference>
<dbReference type="NCBIfam" id="TIGR01881">
    <property type="entry name" value="cas_Cmr5"/>
    <property type="match status" value="1"/>
</dbReference>
<dbReference type="InterPro" id="IPR010160">
    <property type="entry name" value="CRISPR-assoc_prot_Cmr5"/>
</dbReference>
<dbReference type="Proteomes" id="UP000245921">
    <property type="component" value="Unassembled WGS sequence"/>
</dbReference>
<gene>
    <name evidence="6" type="ORF">C7380_106144</name>
</gene>
<organism evidence="6 7">
    <name type="scientific">Oceanotoga teriensis</name>
    <dbReference type="NCBI Taxonomy" id="515440"/>
    <lineage>
        <taxon>Bacteria</taxon>
        <taxon>Thermotogati</taxon>
        <taxon>Thermotogota</taxon>
        <taxon>Thermotogae</taxon>
        <taxon>Petrotogales</taxon>
        <taxon>Petrotogaceae</taxon>
        <taxon>Oceanotoga</taxon>
    </lineage>
</organism>
<dbReference type="Pfam" id="PF09701">
    <property type="entry name" value="Cas_Cmr5"/>
    <property type="match status" value="1"/>
</dbReference>
<reference evidence="6 7" key="1">
    <citation type="submission" date="2018-05" db="EMBL/GenBank/DDBJ databases">
        <title>Genomic Encyclopedia of Type Strains, Phase IV (KMG-IV): sequencing the most valuable type-strain genomes for metagenomic binning, comparative biology and taxonomic classification.</title>
        <authorList>
            <person name="Goeker M."/>
        </authorList>
    </citation>
    <scope>NUCLEOTIDE SEQUENCE [LARGE SCALE GENOMIC DNA]</scope>
    <source>
        <strain evidence="6 7">DSM 24906</strain>
    </source>
</reference>
<dbReference type="InterPro" id="IPR023101">
    <property type="entry name" value="AF1862-like_dom_sf"/>
</dbReference>